<name>A0AAU7PG67_9CAUD</name>
<sequence length="134" mass="15133">MTTTNQARSIANDKNHAAMVAGYIEAMQFSTVHNENGDYLEDYELSDEARQAAVIACSRFIEKHGNDLEVVRGMFIDYGYEQAGHDLFLTREGHGTGFWDRGLGHYGDVFTKYCEEINVCDPYVGDDNLIYMGE</sequence>
<proteinExistence type="predicted"/>
<dbReference type="EMBL" id="PP777464">
    <property type="protein sequence ID" value="XBS49129.1"/>
    <property type="molecule type" value="Genomic_DNA"/>
</dbReference>
<organism evidence="1">
    <name type="scientific">Escherichia phage fEgEco12</name>
    <dbReference type="NCBI Taxonomy" id="3158837"/>
    <lineage>
        <taxon>Viruses</taxon>
        <taxon>Duplodnaviria</taxon>
        <taxon>Heunggongvirae</taxon>
        <taxon>Uroviricota</taxon>
        <taxon>Caudoviricetes</taxon>
    </lineage>
</organism>
<evidence type="ECO:0008006" key="2">
    <source>
        <dbReference type="Google" id="ProtNLM"/>
    </source>
</evidence>
<evidence type="ECO:0000313" key="1">
    <source>
        <dbReference type="EMBL" id="XBS49129.1"/>
    </source>
</evidence>
<protein>
    <recommendedName>
        <fullName evidence="2">Antirestriction protein</fullName>
    </recommendedName>
</protein>
<accession>A0AAU7PG67</accession>
<reference evidence="1" key="1">
    <citation type="submission" date="2024-05" db="EMBL/GenBank/DDBJ databases">
        <authorList>
            <person name="Badawy S."/>
            <person name="Skurnik M."/>
        </authorList>
    </citation>
    <scope>NUCLEOTIDE SEQUENCE</scope>
</reference>
<dbReference type="EMBL" id="PP777464">
    <property type="protein sequence ID" value="XBS49743.1"/>
    <property type="molecule type" value="Genomic_DNA"/>
</dbReference>